<comment type="caution">
    <text evidence="2">The sequence shown here is derived from an EMBL/GenBank/DDBJ whole genome shotgun (WGS) entry which is preliminary data.</text>
</comment>
<dbReference type="EMBL" id="WJPN01000025">
    <property type="protein sequence ID" value="MRH02611.1"/>
    <property type="molecule type" value="Genomic_DNA"/>
</dbReference>
<dbReference type="Gene3D" id="3.40.50.11290">
    <property type="match status" value="1"/>
</dbReference>
<feature type="domain" description="Circularly permuted ATP-grasp type 2" evidence="1">
    <location>
        <begin position="77"/>
        <end position="453"/>
    </location>
</feature>
<dbReference type="Gene3D" id="3.30.1490.270">
    <property type="match status" value="1"/>
</dbReference>
<gene>
    <name evidence="2" type="ORF">GIY21_20120</name>
    <name evidence="3" type="ORF">GIY22_20020</name>
</gene>
<organism evidence="2 5">
    <name type="scientific">Xanthomonas sontii</name>
    <dbReference type="NCBI Taxonomy" id="2650745"/>
    <lineage>
        <taxon>Bacteria</taxon>
        <taxon>Pseudomonadati</taxon>
        <taxon>Pseudomonadota</taxon>
        <taxon>Gammaproteobacteria</taxon>
        <taxon>Lysobacterales</taxon>
        <taxon>Lysobacteraceae</taxon>
        <taxon>Xanthomonas</taxon>
    </lineage>
</organism>
<evidence type="ECO:0000313" key="4">
    <source>
        <dbReference type="Proteomes" id="UP000437931"/>
    </source>
</evidence>
<dbReference type="Proteomes" id="UP000437931">
    <property type="component" value="Unassembled WGS sequence"/>
</dbReference>
<name>A0A6N7QHM0_9XANT</name>
<reference evidence="3" key="2">
    <citation type="journal article" date="2020" name="Plant Dis.">
        <title>A Grain Rot of Rice in Iran Caused by a Xanthomonas Strain Closely Related to X. sacchari.</title>
        <authorList>
            <person name="Mirghasempour S.A."/>
            <person name="Huang S."/>
            <person name="Studholme D.J."/>
            <person name="Brady C.L."/>
        </authorList>
    </citation>
    <scope>NUCLEOTIDE SEQUENCE</scope>
    <source>
        <strain evidence="3">SAM114</strain>
    </source>
</reference>
<evidence type="ECO:0000313" key="3">
    <source>
        <dbReference type="EMBL" id="MRH76920.1"/>
    </source>
</evidence>
<dbReference type="RefSeq" id="WP_017915484.1">
    <property type="nucleotide sequence ID" value="NZ_CP132342.1"/>
</dbReference>
<evidence type="ECO:0000313" key="2">
    <source>
        <dbReference type="EMBL" id="MRH02611.1"/>
    </source>
</evidence>
<dbReference type="InterPro" id="IPR025841">
    <property type="entry name" value="CP_ATPgrasp_2"/>
</dbReference>
<dbReference type="PIRSF" id="PIRSF005522">
    <property type="entry name" value="UCP005522"/>
    <property type="match status" value="1"/>
</dbReference>
<dbReference type="Pfam" id="PF14403">
    <property type="entry name" value="CP_ATPgrasp_2"/>
    <property type="match status" value="1"/>
</dbReference>
<dbReference type="InterPro" id="IPR016450">
    <property type="entry name" value="UCP005522"/>
</dbReference>
<sequence>MDWSKYRTATFDELIQSDGQPRPAARRVIEYLSSLSGRELSERQLAADVAARVMGITFTVYSDGRNVDRTLPFDLIPRVIPLHEWQRTEAGLKQRMRALNLFIGDIYGAQRIVKDKVFPAMLLEHSVNFRPQCVGITPALGVWAHVCGSDLVRDADGTLYALEDNLRIPSGVSYMLENRMVAKRVFPELFETSAILPVDDYPAQLYDTLAALSPRPGDQPVIALLTPGIFNSAYFEHAYLAQAMGIELVEGDDLFVADDDCTYMRTVYGPRRVDVIYRRVDDLFLDPEAFRADSVLGVAGLIRSWRAGKVALANAPGAGVADDKVVFAYVPKMIRYYLDEEPILPNVPSYLCHDDTDRQYVLEHLDELVVKPANESGGYGMLIGPRSTTRQREQFRKLILADPRNYMAQPTLGLSTAPIVTEAGPAPRHLDLRPFILSREDVYVTTGGLTRVAMEEGSLVVNSSQGGGAKDTWVVDLDEELD</sequence>
<evidence type="ECO:0000259" key="1">
    <source>
        <dbReference type="Pfam" id="PF14403"/>
    </source>
</evidence>
<dbReference type="EMBL" id="WJPM01000025">
    <property type="protein sequence ID" value="MRH76920.1"/>
    <property type="molecule type" value="Genomic_DNA"/>
</dbReference>
<reference evidence="4 5" key="1">
    <citation type="submission" date="2019-11" db="EMBL/GenBank/DDBJ databases">
        <title>First report of rice panicle blight caused by Xanthomonas sp. in Iran.</title>
        <authorList>
            <person name="Mirghasempour S.A."/>
            <person name="Huang S."/>
            <person name="Brady C.L."/>
            <person name="Studholme D.J."/>
        </authorList>
    </citation>
    <scope>NUCLEOTIDE SEQUENCE [LARGE SCALE GENOMIC DNA]</scope>
    <source>
        <strain evidence="2 5">ASD011</strain>
        <strain evidence="4">SAM114</strain>
    </source>
</reference>
<evidence type="ECO:0000313" key="5">
    <source>
        <dbReference type="Proteomes" id="UP000439314"/>
    </source>
</evidence>
<keyword evidence="4" id="KW-1185">Reference proteome</keyword>
<proteinExistence type="predicted"/>
<accession>A0A6N7QHM0</accession>
<dbReference type="InterPro" id="IPR051680">
    <property type="entry name" value="ATP-dep_Glu-Cys_Ligase-2"/>
</dbReference>
<dbReference type="Proteomes" id="UP000439314">
    <property type="component" value="Unassembled WGS sequence"/>
</dbReference>
<dbReference type="SUPFAM" id="SSF56059">
    <property type="entry name" value="Glutathione synthetase ATP-binding domain-like"/>
    <property type="match status" value="1"/>
</dbReference>
<dbReference type="AlphaFoldDB" id="A0A6N7QHM0"/>
<dbReference type="PANTHER" id="PTHR34595:SF7">
    <property type="entry name" value="SLL1039 PROTEIN"/>
    <property type="match status" value="1"/>
</dbReference>
<dbReference type="PANTHER" id="PTHR34595">
    <property type="entry name" value="BLR5612 PROTEIN"/>
    <property type="match status" value="1"/>
</dbReference>
<protein>
    <submittedName>
        <fullName evidence="2">Circularly permuted type 2 ATP-grasp protein</fullName>
    </submittedName>
</protein>